<comment type="caution">
    <text evidence="9">The sequence shown here is derived from an EMBL/GenBank/DDBJ whole genome shotgun (WGS) entry which is preliminary data.</text>
</comment>
<gene>
    <name evidence="9" type="ORF">RDV89_00515</name>
</gene>
<evidence type="ECO:0000256" key="1">
    <source>
        <dbReference type="ARBA" id="ARBA00004651"/>
    </source>
</evidence>
<evidence type="ECO:0000313" key="9">
    <source>
        <dbReference type="EMBL" id="MDT9591528.1"/>
    </source>
</evidence>
<feature type="transmembrane region" description="Helical" evidence="8">
    <location>
        <begin position="320"/>
        <end position="339"/>
    </location>
</feature>
<name>A0ABU3PQM5_9ACTN</name>
<evidence type="ECO:0000256" key="7">
    <source>
        <dbReference type="ARBA" id="ARBA00023136"/>
    </source>
</evidence>
<keyword evidence="5 8" id="KW-0812">Transmembrane</keyword>
<sequence length="345" mass="34367">MSAVATARSLRWGPWSRRVAPRSVLALAVLALVAVGTVVLALTVGRGGLAPTSLLYALTPDASGADRLVFEWRGARALAAVLFGACLGVSGAVFQAVTRNPLGSPDVIGLNAGSYAGVVAVIALGGTGLTATAAGSLAGGLAAACAVYLLAFKQGVQGFRLIIVGIAVGAVLQSLTSWFSVRADLDVALRAAIWGAGTLSGTTWHDVGVAALAAVPLALSWPWIARVLPQLALGDDAASAMGLRLEPARAALVVLGVASTALVTAFAGPIAFVALAAPQIARRIVGGGSGAPGVLGSALVGAVLLGLGDVIAQHALPARLPVGAVTVVIGGMYLVWLLFRESGRS</sequence>
<feature type="transmembrane region" description="Helical" evidence="8">
    <location>
        <begin position="250"/>
        <end position="277"/>
    </location>
</feature>
<feature type="transmembrane region" description="Helical" evidence="8">
    <location>
        <begin position="159"/>
        <end position="179"/>
    </location>
</feature>
<evidence type="ECO:0000256" key="4">
    <source>
        <dbReference type="ARBA" id="ARBA00022475"/>
    </source>
</evidence>
<proteinExistence type="inferred from homology"/>
<keyword evidence="10" id="KW-1185">Reference proteome</keyword>
<reference evidence="9 10" key="1">
    <citation type="submission" date="2023-08" db="EMBL/GenBank/DDBJ databases">
        <title>Nocardioides seae sp. nov., a bacterium isolated from a soil.</title>
        <authorList>
            <person name="Wang X."/>
        </authorList>
    </citation>
    <scope>NUCLEOTIDE SEQUENCE [LARGE SCALE GENOMIC DNA]</scope>
    <source>
        <strain evidence="9 10">YZH12</strain>
    </source>
</reference>
<comment type="subcellular location">
    <subcellularLocation>
        <location evidence="1">Cell membrane</location>
        <topology evidence="1">Multi-pass membrane protein</topology>
    </subcellularLocation>
</comment>
<dbReference type="RefSeq" id="WP_315730492.1">
    <property type="nucleotide sequence ID" value="NZ_JAVYII010000001.1"/>
</dbReference>
<feature type="transmembrane region" description="Helical" evidence="8">
    <location>
        <begin position="133"/>
        <end position="152"/>
    </location>
</feature>
<dbReference type="PANTHER" id="PTHR30472:SF24">
    <property type="entry name" value="FERRIC ENTEROBACTIN TRANSPORT SYSTEM PERMEASE PROTEIN FEPG"/>
    <property type="match status" value="1"/>
</dbReference>
<keyword evidence="3" id="KW-0813">Transport</keyword>
<accession>A0ABU3PQM5</accession>
<evidence type="ECO:0000313" key="10">
    <source>
        <dbReference type="Proteomes" id="UP001268542"/>
    </source>
</evidence>
<feature type="transmembrane region" description="Helical" evidence="8">
    <location>
        <begin position="284"/>
        <end position="308"/>
    </location>
</feature>
<evidence type="ECO:0000256" key="5">
    <source>
        <dbReference type="ARBA" id="ARBA00022692"/>
    </source>
</evidence>
<feature type="transmembrane region" description="Helical" evidence="8">
    <location>
        <begin position="77"/>
        <end position="96"/>
    </location>
</feature>
<keyword evidence="4" id="KW-1003">Cell membrane</keyword>
<evidence type="ECO:0000256" key="6">
    <source>
        <dbReference type="ARBA" id="ARBA00022989"/>
    </source>
</evidence>
<feature type="transmembrane region" description="Helical" evidence="8">
    <location>
        <begin position="108"/>
        <end position="127"/>
    </location>
</feature>
<dbReference type="InterPro" id="IPR000522">
    <property type="entry name" value="ABC_transptr_permease_BtuC"/>
</dbReference>
<evidence type="ECO:0000256" key="2">
    <source>
        <dbReference type="ARBA" id="ARBA00007935"/>
    </source>
</evidence>
<dbReference type="Pfam" id="PF01032">
    <property type="entry name" value="FecCD"/>
    <property type="match status" value="1"/>
</dbReference>
<comment type="similarity">
    <text evidence="2">Belongs to the binding-protein-dependent transport system permease family. FecCD subfamily.</text>
</comment>
<dbReference type="InterPro" id="IPR037294">
    <property type="entry name" value="ABC_BtuC-like"/>
</dbReference>
<dbReference type="PANTHER" id="PTHR30472">
    <property type="entry name" value="FERRIC ENTEROBACTIN TRANSPORT SYSTEM PERMEASE PROTEIN"/>
    <property type="match status" value="1"/>
</dbReference>
<organism evidence="9 10">
    <name type="scientific">Nocardioides imazamoxiresistens</name>
    <dbReference type="NCBI Taxonomy" id="3231893"/>
    <lineage>
        <taxon>Bacteria</taxon>
        <taxon>Bacillati</taxon>
        <taxon>Actinomycetota</taxon>
        <taxon>Actinomycetes</taxon>
        <taxon>Propionibacteriales</taxon>
        <taxon>Nocardioidaceae</taxon>
        <taxon>Nocardioides</taxon>
    </lineage>
</organism>
<evidence type="ECO:0000256" key="3">
    <source>
        <dbReference type="ARBA" id="ARBA00022448"/>
    </source>
</evidence>
<dbReference type="Gene3D" id="1.10.3470.10">
    <property type="entry name" value="ABC transporter involved in vitamin B12 uptake, BtuC"/>
    <property type="match status" value="1"/>
</dbReference>
<dbReference type="SUPFAM" id="SSF81345">
    <property type="entry name" value="ABC transporter involved in vitamin B12 uptake, BtuC"/>
    <property type="match status" value="1"/>
</dbReference>
<dbReference type="CDD" id="cd06550">
    <property type="entry name" value="TM_ABC_iron-siderophores_like"/>
    <property type="match status" value="1"/>
</dbReference>
<dbReference type="Proteomes" id="UP001268542">
    <property type="component" value="Unassembled WGS sequence"/>
</dbReference>
<keyword evidence="7 8" id="KW-0472">Membrane</keyword>
<evidence type="ECO:0000256" key="8">
    <source>
        <dbReference type="SAM" id="Phobius"/>
    </source>
</evidence>
<protein>
    <submittedName>
        <fullName evidence="9">Iron chelate uptake ABC transporter family permease subunit</fullName>
    </submittedName>
</protein>
<dbReference type="EMBL" id="JAVYII010000001">
    <property type="protein sequence ID" value="MDT9591528.1"/>
    <property type="molecule type" value="Genomic_DNA"/>
</dbReference>
<keyword evidence="6 8" id="KW-1133">Transmembrane helix</keyword>